<feature type="domain" description="Glycosyl hydrolase 94 supersandwich" evidence="4">
    <location>
        <begin position="1624"/>
        <end position="1908"/>
    </location>
</feature>
<keyword evidence="3" id="KW-0472">Membrane</keyword>
<dbReference type="CDD" id="cd11753">
    <property type="entry name" value="GH94N_ChvB_NdvB_2_like"/>
    <property type="match status" value="1"/>
</dbReference>
<evidence type="ECO:0000256" key="1">
    <source>
        <dbReference type="ARBA" id="ARBA00022676"/>
    </source>
</evidence>
<dbReference type="InterPro" id="IPR052047">
    <property type="entry name" value="GH94_Enzymes"/>
</dbReference>
<sequence length="2926" mass="327051">MKMSSETVRGTLFHWLAYLRRSGPVKEVAGEEPPLRKELFNSNQMKLHGEALANSHKLSSGHASGRLLTRLMENEAALIAARNLLTEAVKAKRRIAPGGEWLLDNFYLIEEQIRMARQHLPKGYSWELPILLNAPLAGLPRVYDIAQEIIAHGDGHTDPENLSSFVTAYQTVSILKLGELWAIPIMLRFALIENIRRVVVRIAADRAERNRADYWADLLAETLEKDPNRLILSVADMARSAPPMTSAFVAELTRRLQAQGHTLALPLTWIEQQLSAVGLTTEQLVRSESKQQAADQVSMSNSIGSLRFMDAMDWREFVETMSVVERTLGEDPGDVYDKMDFATRDRYRHVVEKIAKNSPHSESEIARQAIQLAQACAVNKGGDDRAAHVGYYLIDEGLTQLERIVKMRVSPAESLRKVSSRHPLLLYGGTILLLAVIFAVCLAAKAYAGGLQGGALVLVGLLLLLCTSQLAIALVNYLATIMATPRPLPRMDFSQGIPSELRTLVVVPTMLGNPQTIEKLIESLEVRFLANRDDHLHFSLLTDFHDAIEETLPEDERLLRLARQGIEALNDKYRHPDGDRFFLFHRPRRWNPQDRTWMGYERKRGKLADLNWFLRGGADIEADNRFVLVVGETRVLSNVKYVITLDTDTQLVRDSAWQFVAAMAHPLNRARYDESRQRVVAGYGILQPRVAVSLSDANRSRYMLMCASDHGIDPYTRTVSDVYQDLFGEGSFIGKGIYEVDAFERALAGRLPDNRILSHDLLEGCYARAGLISDVQLYEEYPSQYRADVSRRHRWIRGDWQIARWLLPDIPIPNARLSKNPLSMLSRWKIFDNLRRSLMAAALTLLLLLGWTVLPAHGFWTLAGIGILVIPVLIAAALNAFRKPADVTVGQHLAAELVAAGRHLVQAVFTLVCLPYEAFFSLDAMVRAGWRMMITHRQLLQWDSSGDMDGQGRTDLTTSWLTMWFAPLFSAAALSYLIVSRPAALGMAGPILGLWFASPVIAWWISQPLPRRRERLTTDQTLYLRKLSRKTWTYFETFVGPEDHWLPPDNFQEHPTPVVAHRTSPTNMGLALLANLSAYDFGYVSAAQLLERTTKALGTMQTLERHRGHFFNWYDTQSLKPLPPRYISSVDSGNLAGYLMTLQPGLLALADHKILGPRVFDGLSDTLGNIMAATAAMPNGYAPARLAQLQQDLASAIRSQPTTLSASRQCLDQLATSAAELAAGIETDGTDPGSHLRWWFRNFTGQCRDALAELTLLTPWTALLSSPNRLGNVPDLDAIPTLREVATLDVNLQATTARQLNVSATPAETDWLNELQGLIAAAGRNARTRLAAIKRLALQCDGLARMDYDFLFDEKRHLLAIGYNVGEHRRDASYYDLLASEARFASFVAIAQGQLPQESWFALGRLLTIAGGEPILLSWSGSMFEYLMPLMVMPTYERTLLDQTCKAAVDRQIAYGKKRGVPWGISECGYNAVDVNLNYQYRAFGVPGLGLKRGLAEDLVIAPYASLLALMVAPGEACSNLERLAAEGFEARYGFYEAVDYTPSRLPRGRSNTVIRSFMTHHQGMSFLSLAYLLLSRPMQKRFASVLSFRATMLLLQERIPKATTFYAHTTEISEHHAAAGVPEAPIRVFTSPDTPNPAVQLLSNGRYHVMVTNAGGGYSRWKDLAVTRWREDGTCDNWGTFCYLRDVASREFWTTACQPTLNRREHFEAIFSEGRAEFRCRDHYYDTHTEIAVSLEDDIELRRVRITNRARTRRAIDVTSYAEVVLAPPAADALHPAFSNLFVQTEILHRQQAILCTRRPRSQAEQAPWMSHLMTVHGAQIEDVSYETDRMQFIGRGNTVANPQAMVGDAGFFTGALSGSEGSVLDPIVAIRHRITLDPEKSATINIISGISETRDAALRLVEKYQDRRLSDRVFDLAWTHGQVLLRQINASQADAQLYGRLAGSIIYANASLRADPSVILKNHRGQSGLWGYTISGDLPIVLLRIEDPANIDLVRQLVQAHAYWRLKGLAVDLVIWNEEHAGYRQLFHDKIMGLISAFTEASLIDRPGGIFVRSVDQIAEEERILIQTVARAIISDRRGSLADQIGGRSLLKIKVPPLTPTRTHRSEPVAVAALPRHDLTFFNGLGGFTPDGREYVITSAHGQVTPAPWVNVLANPNFGSVISESGQAYTWSENAHEFRLTPWGNDPVGDSSGEALYLRDEERGHFWSPTALPCRGATPYVTRHGFGYSVFEHTERGIRSELWVYVALDAPIKFMVLNVHNLSGRSRRLSATGYVEWVLGDLRPKTIMHLITETDPNSGALFARNPYNTEFRDRVAFFDVDDPTRTVTGDRTEFMGRNGSLQSPATMMRTHLSGKMGAALDPCAAIQVAFDLSDGQTREIVFRLGVGRNADDARKLVNRFRGSTAARGALETLWRHWAHTLGAVHVETPDASLNMLANGWLLYQTLSCRLWARSATYQSGGAFGFRDQLQDVMALIHAKPHLVREHLLLCAAHQFVEGDVQHWWHPPMGRGVRTHCSDDSLWLPLATCRYVLATGDTGVLNESVAFIQGRPVKADEDAYYDLPERAEEAASLYEHCVRAILNKLTFGEHGLPLIGSGDWNDGMNLVGEHGKGESVWLGFFLYDVLMQFTKVAQARSDLSMVERCQKEAAGLRESLEQNGWDGGWYRRAYFDDGTPVGSSKIPECQIDSIAQSWSVLSGAGDLDRSRRAMEAVDTRLVRREHGLVQLLDPPFDQSGLNPGYIKGYVPGVRENGGQYTHAAIWAAMAFARLGDNRRAWELFAMINPVNHARSAEEAATYKVEPYVVAADVYAVPPHTGRGGWTWYTGSAAWMYRLIVESLLGLRLEVDKLTITPCLHEDWDAFKVHYRYRETVYHITVRQTDGVKSGTKVTVDGVKQPGKSIPLIDDRREHNVEVRLPGRADNETE</sequence>
<dbReference type="InterPro" id="IPR008928">
    <property type="entry name" value="6-hairpin_glycosidase_sf"/>
</dbReference>
<dbReference type="InterPro" id="IPR019282">
    <property type="entry name" value="Glycoamylase-like_cons_dom"/>
</dbReference>
<dbReference type="PANTHER" id="PTHR37469">
    <property type="entry name" value="CELLOBIONIC ACID PHOSPHORYLASE-RELATED"/>
    <property type="match status" value="1"/>
</dbReference>
<accession>A0A5K7ZSK3</accession>
<feature type="transmembrane region" description="Helical" evidence="3">
    <location>
        <begin position="860"/>
        <end position="881"/>
    </location>
</feature>
<dbReference type="GO" id="GO:0016757">
    <property type="term" value="F:glycosyltransferase activity"/>
    <property type="evidence" value="ECO:0007669"/>
    <property type="project" value="UniProtKB-KW"/>
</dbReference>
<dbReference type="Pfam" id="PF10091">
    <property type="entry name" value="Glycoamylase"/>
    <property type="match status" value="1"/>
</dbReference>
<dbReference type="InterPro" id="IPR033432">
    <property type="entry name" value="GH94_catalytic"/>
</dbReference>
<evidence type="ECO:0000259" key="4">
    <source>
        <dbReference type="Pfam" id="PF06165"/>
    </source>
</evidence>
<evidence type="ECO:0000313" key="8">
    <source>
        <dbReference type="Proteomes" id="UP000425960"/>
    </source>
</evidence>
<feature type="transmembrane region" description="Helical" evidence="3">
    <location>
        <begin position="960"/>
        <end position="979"/>
    </location>
</feature>
<feature type="transmembrane region" description="Helical" evidence="3">
    <location>
        <begin position="454"/>
        <end position="479"/>
    </location>
</feature>
<feature type="transmembrane region" description="Helical" evidence="3">
    <location>
        <begin position="424"/>
        <end position="448"/>
    </location>
</feature>
<dbReference type="InterPro" id="IPR037820">
    <property type="entry name" value="GH94N_NdvB"/>
</dbReference>
<evidence type="ECO:0000256" key="3">
    <source>
        <dbReference type="SAM" id="Phobius"/>
    </source>
</evidence>
<dbReference type="RefSeq" id="WP_155323469.1">
    <property type="nucleotide sequence ID" value="NZ_AP021876.1"/>
</dbReference>
<feature type="domain" description="Glycosyl hydrolase 94 supersandwich" evidence="4">
    <location>
        <begin position="2135"/>
        <end position="2403"/>
    </location>
</feature>
<feature type="transmembrane region" description="Helical" evidence="3">
    <location>
        <begin position="837"/>
        <end position="854"/>
    </location>
</feature>
<dbReference type="InterPro" id="IPR037824">
    <property type="entry name" value="GH94N_2_NdvB"/>
</dbReference>
<dbReference type="InterPro" id="IPR010383">
    <property type="entry name" value="Glyco_hydrolase_94_b-supersand"/>
</dbReference>
<dbReference type="SUPFAM" id="SSF48208">
    <property type="entry name" value="Six-hairpin glycosidases"/>
    <property type="match status" value="1"/>
</dbReference>
<keyword evidence="3" id="KW-0812">Transmembrane</keyword>
<evidence type="ECO:0000313" key="7">
    <source>
        <dbReference type="EMBL" id="BBO83191.1"/>
    </source>
</evidence>
<dbReference type="Gene3D" id="2.60.420.10">
    <property type="entry name" value="Maltose phosphorylase, domain 3"/>
    <property type="match status" value="1"/>
</dbReference>
<dbReference type="GO" id="GO:0005975">
    <property type="term" value="P:carbohydrate metabolic process"/>
    <property type="evidence" value="ECO:0007669"/>
    <property type="project" value="InterPro"/>
</dbReference>
<dbReference type="InterPro" id="IPR011013">
    <property type="entry name" value="Gal_mutarotase_sf_dom"/>
</dbReference>
<dbReference type="Pfam" id="PF17167">
    <property type="entry name" value="Glyco_hydro_94"/>
    <property type="match status" value="1"/>
</dbReference>
<dbReference type="SUPFAM" id="SSF74650">
    <property type="entry name" value="Galactose mutarotase-like"/>
    <property type="match status" value="2"/>
</dbReference>
<feature type="transmembrane region" description="Helical" evidence="3">
    <location>
        <begin position="985"/>
        <end position="1005"/>
    </location>
</feature>
<dbReference type="InterPro" id="IPR037018">
    <property type="entry name" value="GH65_N"/>
</dbReference>
<evidence type="ECO:0000259" key="6">
    <source>
        <dbReference type="Pfam" id="PF17167"/>
    </source>
</evidence>
<keyword evidence="1" id="KW-0328">Glycosyltransferase</keyword>
<gene>
    <name evidence="7" type="primary">ndvB_2</name>
    <name evidence="7" type="ORF">DSCO28_37570</name>
</gene>
<evidence type="ECO:0000256" key="2">
    <source>
        <dbReference type="ARBA" id="ARBA00022679"/>
    </source>
</evidence>
<keyword evidence="2" id="KW-0808">Transferase</keyword>
<dbReference type="Gene3D" id="1.50.10.140">
    <property type="match status" value="2"/>
</dbReference>
<dbReference type="GO" id="GO:0030246">
    <property type="term" value="F:carbohydrate binding"/>
    <property type="evidence" value="ECO:0007669"/>
    <property type="project" value="InterPro"/>
</dbReference>
<dbReference type="SMART" id="SM01068">
    <property type="entry name" value="CBM_X"/>
    <property type="match status" value="2"/>
</dbReference>
<protein>
    <submittedName>
        <fullName evidence="7">Cyclic beta 1-2 glucan synthetase</fullName>
    </submittedName>
</protein>
<organism evidence="7 8">
    <name type="scientific">Desulfosarcina ovata subsp. sediminis</name>
    <dbReference type="NCBI Taxonomy" id="885957"/>
    <lineage>
        <taxon>Bacteria</taxon>
        <taxon>Pseudomonadati</taxon>
        <taxon>Thermodesulfobacteriota</taxon>
        <taxon>Desulfobacteria</taxon>
        <taxon>Desulfobacterales</taxon>
        <taxon>Desulfosarcinaceae</taxon>
        <taxon>Desulfosarcina</taxon>
    </lineage>
</organism>
<evidence type="ECO:0000259" key="5">
    <source>
        <dbReference type="Pfam" id="PF10091"/>
    </source>
</evidence>
<dbReference type="Gene3D" id="1.50.10.10">
    <property type="match status" value="1"/>
</dbReference>
<dbReference type="Proteomes" id="UP000425960">
    <property type="component" value="Chromosome"/>
</dbReference>
<keyword evidence="3" id="KW-1133">Transmembrane helix</keyword>
<dbReference type="EMBL" id="AP021876">
    <property type="protein sequence ID" value="BBO83191.1"/>
    <property type="molecule type" value="Genomic_DNA"/>
</dbReference>
<dbReference type="KEGG" id="dov:DSCO28_37570"/>
<feature type="domain" description="Glycoamylase-like" evidence="5">
    <location>
        <begin position="1374"/>
        <end position="1571"/>
    </location>
</feature>
<dbReference type="Gene3D" id="2.70.98.40">
    <property type="entry name" value="Glycoside hydrolase, family 65, N-terminal domain"/>
    <property type="match status" value="2"/>
</dbReference>
<name>A0A5K7ZSK3_9BACT</name>
<dbReference type="Pfam" id="PF06165">
    <property type="entry name" value="GH94_b-supersand"/>
    <property type="match status" value="2"/>
</dbReference>
<dbReference type="InterPro" id="IPR012341">
    <property type="entry name" value="6hp_glycosidase-like_sf"/>
</dbReference>
<dbReference type="CDD" id="cd11756">
    <property type="entry name" value="GH94N_ChvB_NdvB_1_like"/>
    <property type="match status" value="1"/>
</dbReference>
<reference evidence="7 8" key="1">
    <citation type="submission" date="2019-11" db="EMBL/GenBank/DDBJ databases">
        <title>Comparative genomics of hydrocarbon-degrading Desulfosarcina strains.</title>
        <authorList>
            <person name="Watanabe M."/>
            <person name="Kojima H."/>
            <person name="Fukui M."/>
        </authorList>
    </citation>
    <scope>NUCLEOTIDE SEQUENCE [LARGE SCALE GENOMIC DNA]</scope>
    <source>
        <strain evidence="7 8">28bB2T</strain>
    </source>
</reference>
<dbReference type="PANTHER" id="PTHR37469:SF2">
    <property type="entry name" value="CELLOBIONIC ACID PHOSPHORYLASE"/>
    <property type="match status" value="1"/>
</dbReference>
<feature type="domain" description="Glycosyl hydrolase 94 catalytic" evidence="6">
    <location>
        <begin position="2418"/>
        <end position="2842"/>
    </location>
</feature>
<proteinExistence type="predicted"/>